<reference evidence="3" key="1">
    <citation type="journal article" date="2019" name="Int. J. Syst. Evol. Microbiol.">
        <title>The Global Catalogue of Microorganisms (GCM) 10K type strain sequencing project: providing services to taxonomists for standard genome sequencing and annotation.</title>
        <authorList>
            <consortium name="The Broad Institute Genomics Platform"/>
            <consortium name="The Broad Institute Genome Sequencing Center for Infectious Disease"/>
            <person name="Wu L."/>
            <person name="Ma J."/>
        </authorList>
    </citation>
    <scope>NUCLEOTIDE SEQUENCE [LARGE SCALE GENOMIC DNA]</scope>
    <source>
        <strain evidence="3">CGMCC 4.7178</strain>
    </source>
</reference>
<gene>
    <name evidence="2" type="ORF">GCM10012287_48590</name>
</gene>
<dbReference type="Proteomes" id="UP000631535">
    <property type="component" value="Unassembled WGS sequence"/>
</dbReference>
<protein>
    <recommendedName>
        <fullName evidence="4">PPE family domain-containing protein</fullName>
    </recommendedName>
</protein>
<dbReference type="RefSeq" id="WP_229712149.1">
    <property type="nucleotide sequence ID" value="NZ_BMMP01000018.1"/>
</dbReference>
<feature type="compositionally biased region" description="Basic and acidic residues" evidence="1">
    <location>
        <begin position="450"/>
        <end position="460"/>
    </location>
</feature>
<dbReference type="EMBL" id="BMMP01000018">
    <property type="protein sequence ID" value="GGO56006.1"/>
    <property type="molecule type" value="Genomic_DNA"/>
</dbReference>
<dbReference type="Gene3D" id="1.20.1260.20">
    <property type="entry name" value="PPE superfamily"/>
    <property type="match status" value="1"/>
</dbReference>
<accession>A0ABQ2MRA9</accession>
<name>A0ABQ2MRA9_9ACTN</name>
<feature type="region of interest" description="Disordered" evidence="1">
    <location>
        <begin position="378"/>
        <end position="481"/>
    </location>
</feature>
<organism evidence="2 3">
    <name type="scientific">Streptomyces daqingensis</name>
    <dbReference type="NCBI Taxonomy" id="1472640"/>
    <lineage>
        <taxon>Bacteria</taxon>
        <taxon>Bacillati</taxon>
        <taxon>Actinomycetota</taxon>
        <taxon>Actinomycetes</taxon>
        <taxon>Kitasatosporales</taxon>
        <taxon>Streptomycetaceae</taxon>
        <taxon>Streptomyces</taxon>
    </lineage>
</organism>
<dbReference type="InterPro" id="IPR038332">
    <property type="entry name" value="PPE_sf"/>
</dbReference>
<evidence type="ECO:0000313" key="3">
    <source>
        <dbReference type="Proteomes" id="UP000631535"/>
    </source>
</evidence>
<feature type="compositionally biased region" description="Gly residues" evidence="1">
    <location>
        <begin position="430"/>
        <end position="441"/>
    </location>
</feature>
<feature type="compositionally biased region" description="Gly residues" evidence="1">
    <location>
        <begin position="216"/>
        <end position="228"/>
    </location>
</feature>
<evidence type="ECO:0008006" key="4">
    <source>
        <dbReference type="Google" id="ProtNLM"/>
    </source>
</evidence>
<feature type="compositionally biased region" description="Basic and acidic residues" evidence="1">
    <location>
        <begin position="145"/>
        <end position="159"/>
    </location>
</feature>
<feature type="region of interest" description="Disordered" evidence="1">
    <location>
        <begin position="206"/>
        <end position="298"/>
    </location>
</feature>
<evidence type="ECO:0000313" key="2">
    <source>
        <dbReference type="EMBL" id="GGO56006.1"/>
    </source>
</evidence>
<proteinExistence type="predicted"/>
<feature type="compositionally biased region" description="Polar residues" evidence="1">
    <location>
        <begin position="161"/>
        <end position="171"/>
    </location>
</feature>
<evidence type="ECO:0000256" key="1">
    <source>
        <dbReference type="SAM" id="MobiDB-lite"/>
    </source>
</evidence>
<keyword evidence="3" id="KW-1185">Reference proteome</keyword>
<comment type="caution">
    <text evidence="2">The sequence shown here is derived from an EMBL/GenBank/DDBJ whole genome shotgun (WGS) entry which is preliminary data.</text>
</comment>
<feature type="region of interest" description="Disordered" evidence="1">
    <location>
        <begin position="135"/>
        <end position="178"/>
    </location>
</feature>
<sequence>MGDDTGLDKYTDTGNMCYAGDVKTPFATRESIDSMKEMLATAKPDQVLEVADAWKNINDHLVGGSGSVKGDFDKAVDHVLQHWEGESADEFAKTARKISKQISDCAKYAEYTSIAMRNAGQQLSDIKPKVDAIEKPSGLGSAMDKIGDGFSRDDEKWRSEISGNQGAQSALDNHDGDLSAGKEEQLKAAALMETLALTYSSQTKTMGTWEKRKPGRGGGDDGYPGEPGGVAPVPVPVTSDGSGPGTAVASASKTGSVVGKSLPKTKSPTVSATPGAATKVDGIKGGTPTAVPGTGGGAKSVGPTAGVTGGPSASAGPVGGGPVGGPGFVGKASGNRSVTGAGAGSRTGIGGARGGAGQRVAGGIGAGGRGGAAGGVGNRGGKNVAGRGPLAKSRGGVLDTPEQGKGAARQGGAGLHSSRGGAMAGERGRNAGGVMGRGGVAGNNARRKQDKNDQGERPDYLVEDEETWMPERRDVAPPTVG</sequence>